<evidence type="ECO:0000256" key="1">
    <source>
        <dbReference type="ARBA" id="ARBA00022553"/>
    </source>
</evidence>
<dbReference type="InterPro" id="IPR003594">
    <property type="entry name" value="HATPase_dom"/>
</dbReference>
<feature type="non-terminal residue" evidence="4">
    <location>
        <position position="1"/>
    </location>
</feature>
<dbReference type="PROSITE" id="PS50110">
    <property type="entry name" value="RESPONSE_REGULATORY"/>
    <property type="match status" value="1"/>
</dbReference>
<dbReference type="SMART" id="SM00387">
    <property type="entry name" value="HATPase_c"/>
    <property type="match status" value="1"/>
</dbReference>
<dbReference type="GO" id="GO:0000155">
    <property type="term" value="F:phosphorelay sensor kinase activity"/>
    <property type="evidence" value="ECO:0007669"/>
    <property type="project" value="TreeGrafter"/>
</dbReference>
<dbReference type="PRINTS" id="PR00344">
    <property type="entry name" value="BCTRLSENSOR"/>
</dbReference>
<dbReference type="InterPro" id="IPR005467">
    <property type="entry name" value="His_kinase_dom"/>
</dbReference>
<dbReference type="AlphaFoldDB" id="A0A3B0VLD3"/>
<evidence type="ECO:0000313" key="4">
    <source>
        <dbReference type="EMBL" id="VAW39862.1"/>
    </source>
</evidence>
<protein>
    <recommendedName>
        <fullName evidence="5">Histidine kinase</fullName>
    </recommendedName>
</protein>
<evidence type="ECO:0000259" key="3">
    <source>
        <dbReference type="PROSITE" id="PS50110"/>
    </source>
</evidence>
<dbReference type="PANTHER" id="PTHR43547:SF2">
    <property type="entry name" value="HYBRID SIGNAL TRANSDUCTION HISTIDINE KINASE C"/>
    <property type="match status" value="1"/>
</dbReference>
<dbReference type="CDD" id="cd17546">
    <property type="entry name" value="REC_hyHK_CKI1_RcsC-like"/>
    <property type="match status" value="1"/>
</dbReference>
<feature type="domain" description="Histidine kinase" evidence="2">
    <location>
        <begin position="1"/>
        <end position="75"/>
    </location>
</feature>
<dbReference type="InterPro" id="IPR004358">
    <property type="entry name" value="Sig_transdc_His_kin-like_C"/>
</dbReference>
<dbReference type="Pfam" id="PF00072">
    <property type="entry name" value="Response_reg"/>
    <property type="match status" value="1"/>
</dbReference>
<dbReference type="PANTHER" id="PTHR43547">
    <property type="entry name" value="TWO-COMPONENT HISTIDINE KINASE"/>
    <property type="match status" value="1"/>
</dbReference>
<evidence type="ECO:0008006" key="5">
    <source>
        <dbReference type="Google" id="ProtNLM"/>
    </source>
</evidence>
<dbReference type="SUPFAM" id="SSF55874">
    <property type="entry name" value="ATPase domain of HSP90 chaperone/DNA topoisomerase II/histidine kinase"/>
    <property type="match status" value="1"/>
</dbReference>
<gene>
    <name evidence="4" type="ORF">MNBD_DELTA03-1161</name>
</gene>
<dbReference type="InterPro" id="IPR036890">
    <property type="entry name" value="HATPase_C_sf"/>
</dbReference>
<name>A0A3B0VLD3_9ZZZZ</name>
<evidence type="ECO:0000259" key="2">
    <source>
        <dbReference type="PROSITE" id="PS50109"/>
    </source>
</evidence>
<keyword evidence="1" id="KW-0597">Phosphoprotein</keyword>
<organism evidence="4">
    <name type="scientific">hydrothermal vent metagenome</name>
    <dbReference type="NCBI Taxonomy" id="652676"/>
    <lineage>
        <taxon>unclassified sequences</taxon>
        <taxon>metagenomes</taxon>
        <taxon>ecological metagenomes</taxon>
    </lineage>
</organism>
<dbReference type="PROSITE" id="PS50109">
    <property type="entry name" value="HIS_KIN"/>
    <property type="match status" value="1"/>
</dbReference>
<dbReference type="Gene3D" id="3.30.565.10">
    <property type="entry name" value="Histidine kinase-like ATPase, C-terminal domain"/>
    <property type="match status" value="1"/>
</dbReference>
<sequence>GLFVRLTVADTGPGISRDIRERIFEPYFTTKVQGEGTGLGLAVVHGVVTRCHGAVKVESTLGRGTTFVVYLPVLSEEYVIDDEEPTGDAAARIELTGHERILLAEDNPGVLKLQKKILSNMGYEVVGCRDGLQAFELFRQNPEQFDLLCTDMTMPRMTGAELAVAVLKIKPTMPVVLCTGFSELINEEKAHAIGIAWYLMKPVSRELLTKTIRNALDG</sequence>
<dbReference type="SUPFAM" id="SSF52172">
    <property type="entry name" value="CheY-like"/>
    <property type="match status" value="1"/>
</dbReference>
<dbReference type="EMBL" id="UOEX01000303">
    <property type="protein sequence ID" value="VAW39862.1"/>
    <property type="molecule type" value="Genomic_DNA"/>
</dbReference>
<dbReference type="InterPro" id="IPR011006">
    <property type="entry name" value="CheY-like_superfamily"/>
</dbReference>
<reference evidence="4" key="1">
    <citation type="submission" date="2018-06" db="EMBL/GenBank/DDBJ databases">
        <authorList>
            <person name="Zhirakovskaya E."/>
        </authorList>
    </citation>
    <scope>NUCLEOTIDE SEQUENCE</scope>
</reference>
<dbReference type="InterPro" id="IPR001789">
    <property type="entry name" value="Sig_transdc_resp-reg_receiver"/>
</dbReference>
<proteinExistence type="predicted"/>
<dbReference type="Gene3D" id="3.40.50.2300">
    <property type="match status" value="1"/>
</dbReference>
<dbReference type="Pfam" id="PF02518">
    <property type="entry name" value="HATPase_c"/>
    <property type="match status" value="1"/>
</dbReference>
<feature type="domain" description="Response regulatory" evidence="3">
    <location>
        <begin position="100"/>
        <end position="216"/>
    </location>
</feature>
<accession>A0A3B0VLD3</accession>
<dbReference type="SMART" id="SM00448">
    <property type="entry name" value="REC"/>
    <property type="match status" value="1"/>
</dbReference>